<name>A0A439DXS3_9MYCO</name>
<comment type="caution">
    <text evidence="1">The sequence shown here is derived from an EMBL/GenBank/DDBJ whole genome shotgun (WGS) entry which is preliminary data.</text>
</comment>
<organism evidence="1 2">
    <name type="scientific">Mycolicibacterium elephantis DSM 44368</name>
    <dbReference type="NCBI Taxonomy" id="1335622"/>
    <lineage>
        <taxon>Bacteria</taxon>
        <taxon>Bacillati</taxon>
        <taxon>Actinomycetota</taxon>
        <taxon>Actinomycetes</taxon>
        <taxon>Mycobacteriales</taxon>
        <taxon>Mycobacteriaceae</taxon>
        <taxon>Mycolicibacterium</taxon>
    </lineage>
</organism>
<accession>A0A439DXS3</accession>
<evidence type="ECO:0000313" key="1">
    <source>
        <dbReference type="EMBL" id="RWA22187.1"/>
    </source>
</evidence>
<reference evidence="1 2" key="1">
    <citation type="submission" date="2013-06" db="EMBL/GenBank/DDBJ databases">
        <title>The draft sequence of the Mycobacterium elephantis genome.</title>
        <authorList>
            <person name="Pettersson F.B."/>
            <person name="Das S."/>
            <person name="Dasgupta S."/>
            <person name="Bhattacharya A."/>
            <person name="Kirsebom L.A."/>
        </authorList>
    </citation>
    <scope>NUCLEOTIDE SEQUENCE [LARGE SCALE GENOMIC DNA]</scope>
    <source>
        <strain evidence="1 2">DSM 44368</strain>
    </source>
</reference>
<sequence length="45" mass="5151">MLRVGRHADQVTRGFTTAQTDIWAHFTPFSRPKVHLGVRFDGLRA</sequence>
<proteinExistence type="predicted"/>
<dbReference type="EMBL" id="ATDN01000006">
    <property type="protein sequence ID" value="RWA22187.1"/>
    <property type="molecule type" value="Genomic_DNA"/>
</dbReference>
<evidence type="ECO:0000313" key="2">
    <source>
        <dbReference type="Proteomes" id="UP000287177"/>
    </source>
</evidence>
<protein>
    <submittedName>
        <fullName evidence="1">Uncharacterized protein</fullName>
    </submittedName>
</protein>
<dbReference type="Proteomes" id="UP000287177">
    <property type="component" value="Unassembled WGS sequence"/>
</dbReference>
<keyword evidence="2" id="KW-1185">Reference proteome</keyword>
<dbReference type="AlphaFoldDB" id="A0A439DXS3"/>
<gene>
    <name evidence="1" type="ORF">MELE44368_14185</name>
</gene>